<keyword evidence="2" id="KW-1185">Reference proteome</keyword>
<dbReference type="Proteomes" id="UP000095392">
    <property type="component" value="Unassembled WGS sequence"/>
</dbReference>
<dbReference type="EMBL" id="MIPY01000008">
    <property type="protein sequence ID" value="OES34177.1"/>
    <property type="molecule type" value="Genomic_DNA"/>
</dbReference>
<reference evidence="1 2" key="1">
    <citation type="submission" date="2016-09" db="EMBL/GenBank/DDBJ databases">
        <title>Draft Genome Sequence of four Alteromonas macleodii strains isolated from copper coupons and grown long-term at elevated copper levels.</title>
        <authorList>
            <person name="Cusick K."/>
            <person name="Dale J."/>
            <person name="Little B."/>
            <person name="Biffinger J."/>
        </authorList>
    </citation>
    <scope>NUCLEOTIDE SEQUENCE [LARGE SCALE GENOMIC DNA]</scope>
    <source>
        <strain evidence="1 2">KCP01</strain>
    </source>
</reference>
<evidence type="ECO:0000313" key="1">
    <source>
        <dbReference type="EMBL" id="OES34177.1"/>
    </source>
</evidence>
<name>A0AB36FZ75_ALTMA</name>
<evidence type="ECO:0000313" key="2">
    <source>
        <dbReference type="Proteomes" id="UP000095392"/>
    </source>
</evidence>
<sequence>MPYYAISSLKNAIQGLGKCSILYTHDEQSLNHQALTETQRKRAITMYSPLLFVDFTLSFAFKQRSTEGSLTLHHLHAVVN</sequence>
<protein>
    <submittedName>
        <fullName evidence="1">Uncharacterized protein</fullName>
    </submittedName>
</protein>
<dbReference type="AlphaFoldDB" id="A0AB36FZ75"/>
<gene>
    <name evidence="1" type="ORF">BFV95_0649</name>
</gene>
<organism evidence="1 2">
    <name type="scientific">Alteromonas macleodii</name>
    <name type="common">Pseudoalteromonas macleodii</name>
    <dbReference type="NCBI Taxonomy" id="28108"/>
    <lineage>
        <taxon>Bacteria</taxon>
        <taxon>Pseudomonadati</taxon>
        <taxon>Pseudomonadota</taxon>
        <taxon>Gammaproteobacteria</taxon>
        <taxon>Alteromonadales</taxon>
        <taxon>Alteromonadaceae</taxon>
        <taxon>Alteromonas/Salinimonas group</taxon>
        <taxon>Alteromonas</taxon>
    </lineage>
</organism>
<proteinExistence type="predicted"/>
<comment type="caution">
    <text evidence="1">The sequence shown here is derived from an EMBL/GenBank/DDBJ whole genome shotgun (WGS) entry which is preliminary data.</text>
</comment>
<accession>A0AB36FZ75</accession>